<dbReference type="RefSeq" id="WP_386403276.1">
    <property type="nucleotide sequence ID" value="NZ_JBHTJH010000003.1"/>
</dbReference>
<protein>
    <submittedName>
        <fullName evidence="2">Uncharacterized protein</fullName>
    </submittedName>
</protein>
<accession>A0ABW3CV22</accession>
<evidence type="ECO:0000256" key="1">
    <source>
        <dbReference type="SAM" id="Phobius"/>
    </source>
</evidence>
<proteinExistence type="predicted"/>
<feature type="transmembrane region" description="Helical" evidence="1">
    <location>
        <begin position="87"/>
        <end position="111"/>
    </location>
</feature>
<evidence type="ECO:0000313" key="3">
    <source>
        <dbReference type="Proteomes" id="UP001596978"/>
    </source>
</evidence>
<name>A0ABW3CV22_9FLAO</name>
<evidence type="ECO:0000313" key="2">
    <source>
        <dbReference type="EMBL" id="MFD0861030.1"/>
    </source>
</evidence>
<keyword evidence="1" id="KW-1133">Transmembrane helix</keyword>
<comment type="caution">
    <text evidence="2">The sequence shown here is derived from an EMBL/GenBank/DDBJ whole genome shotgun (WGS) entry which is preliminary data.</text>
</comment>
<keyword evidence="3" id="KW-1185">Reference proteome</keyword>
<keyword evidence="1" id="KW-0812">Transmembrane</keyword>
<sequence>MESKYVTVKEAKLSNHCPECYTNEGLLLQFKQQHISSRLFNRVTKKLEEVLECQKCETRIYPVRWDDDIERVYDFHKKMFKPKKARLRFTALFYLLFFLIVVIATVAYIYVERPELLGL</sequence>
<dbReference type="EMBL" id="JBHTJH010000003">
    <property type="protein sequence ID" value="MFD0861030.1"/>
    <property type="molecule type" value="Genomic_DNA"/>
</dbReference>
<reference evidence="3" key="1">
    <citation type="journal article" date="2019" name="Int. J. Syst. Evol. Microbiol.">
        <title>The Global Catalogue of Microorganisms (GCM) 10K type strain sequencing project: providing services to taxonomists for standard genome sequencing and annotation.</title>
        <authorList>
            <consortium name="The Broad Institute Genomics Platform"/>
            <consortium name="The Broad Institute Genome Sequencing Center for Infectious Disease"/>
            <person name="Wu L."/>
            <person name="Ma J."/>
        </authorList>
    </citation>
    <scope>NUCLEOTIDE SEQUENCE [LARGE SCALE GENOMIC DNA]</scope>
    <source>
        <strain evidence="3">CCUG 62952</strain>
    </source>
</reference>
<dbReference type="Proteomes" id="UP001596978">
    <property type="component" value="Unassembled WGS sequence"/>
</dbReference>
<organism evidence="2 3">
    <name type="scientific">Sungkyunkwania multivorans</name>
    <dbReference type="NCBI Taxonomy" id="1173618"/>
    <lineage>
        <taxon>Bacteria</taxon>
        <taxon>Pseudomonadati</taxon>
        <taxon>Bacteroidota</taxon>
        <taxon>Flavobacteriia</taxon>
        <taxon>Flavobacteriales</taxon>
        <taxon>Flavobacteriaceae</taxon>
        <taxon>Sungkyunkwania</taxon>
    </lineage>
</organism>
<keyword evidence="1" id="KW-0472">Membrane</keyword>
<gene>
    <name evidence="2" type="ORF">ACFQ1M_02320</name>
</gene>